<organism evidence="2 3">
    <name type="scientific">Symbiobacterium thermophilum</name>
    <dbReference type="NCBI Taxonomy" id="2734"/>
    <lineage>
        <taxon>Bacteria</taxon>
        <taxon>Bacillati</taxon>
        <taxon>Bacillota</taxon>
        <taxon>Clostridia</taxon>
        <taxon>Eubacteriales</taxon>
        <taxon>Symbiobacteriaceae</taxon>
        <taxon>Symbiobacterium</taxon>
    </lineage>
</organism>
<dbReference type="Gene3D" id="1.10.30.50">
    <property type="match status" value="1"/>
</dbReference>
<dbReference type="InterPro" id="IPR003615">
    <property type="entry name" value="HNH_nuc"/>
</dbReference>
<dbReference type="Pfam" id="PF01844">
    <property type="entry name" value="HNH"/>
    <property type="match status" value="1"/>
</dbReference>
<dbReference type="Proteomes" id="UP000732377">
    <property type="component" value="Unassembled WGS sequence"/>
</dbReference>
<dbReference type="GO" id="GO:0008270">
    <property type="term" value="F:zinc ion binding"/>
    <property type="evidence" value="ECO:0007669"/>
    <property type="project" value="InterPro"/>
</dbReference>
<proteinExistence type="predicted"/>
<dbReference type="CDD" id="cd00085">
    <property type="entry name" value="HNHc"/>
    <property type="match status" value="1"/>
</dbReference>
<dbReference type="AlphaFoldDB" id="A0A953I221"/>
<dbReference type="SMART" id="SM00507">
    <property type="entry name" value="HNHc"/>
    <property type="match status" value="1"/>
</dbReference>
<dbReference type="GO" id="GO:0003676">
    <property type="term" value="F:nucleic acid binding"/>
    <property type="evidence" value="ECO:0007669"/>
    <property type="project" value="InterPro"/>
</dbReference>
<reference evidence="2" key="1">
    <citation type="submission" date="2017-11" db="EMBL/GenBank/DDBJ databases">
        <title>Three new genomes from thermophilic consortium.</title>
        <authorList>
            <person name="Quaggio R."/>
            <person name="Amgarten D."/>
            <person name="Setubal J.C."/>
        </authorList>
    </citation>
    <scope>NUCLEOTIDE SEQUENCE</scope>
    <source>
        <strain evidence="2">ZCTH01-B2</strain>
    </source>
</reference>
<name>A0A953I221_SYMTR</name>
<accession>A0A953I221</accession>
<dbReference type="PANTHER" id="PTHR33877">
    <property type="entry name" value="SLL1193 PROTEIN"/>
    <property type="match status" value="1"/>
</dbReference>
<sequence length="131" mass="15217">MARRGSEWRLTPEEIACLRDYVSHMKRVKPDWEPPSHILRAIDDVLPRRKRRRREGLPVEVRQAVLARDGHKCFFCKATDNLHIHHMIPRSKGGTHDPENLLAVCEKCHAWLHEGEPVYNIMVKRLGGNTA</sequence>
<dbReference type="InterPro" id="IPR002711">
    <property type="entry name" value="HNH"/>
</dbReference>
<dbReference type="InterPro" id="IPR052892">
    <property type="entry name" value="NA-targeting_endonuclease"/>
</dbReference>
<feature type="domain" description="HNH nuclease" evidence="1">
    <location>
        <begin position="60"/>
        <end position="110"/>
    </location>
</feature>
<dbReference type="GO" id="GO:0004519">
    <property type="term" value="F:endonuclease activity"/>
    <property type="evidence" value="ECO:0007669"/>
    <property type="project" value="InterPro"/>
</dbReference>
<evidence type="ECO:0000259" key="1">
    <source>
        <dbReference type="SMART" id="SM00507"/>
    </source>
</evidence>
<dbReference type="EMBL" id="PIUK01000027">
    <property type="protein sequence ID" value="MBY6275487.1"/>
    <property type="molecule type" value="Genomic_DNA"/>
</dbReference>
<gene>
    <name evidence="2" type="ORF">CWE10_04585</name>
</gene>
<evidence type="ECO:0000313" key="3">
    <source>
        <dbReference type="Proteomes" id="UP000732377"/>
    </source>
</evidence>
<protein>
    <recommendedName>
        <fullName evidence="1">HNH nuclease domain-containing protein</fullName>
    </recommendedName>
</protein>
<comment type="caution">
    <text evidence="2">The sequence shown here is derived from an EMBL/GenBank/DDBJ whole genome shotgun (WGS) entry which is preliminary data.</text>
</comment>
<evidence type="ECO:0000313" key="2">
    <source>
        <dbReference type="EMBL" id="MBY6275487.1"/>
    </source>
</evidence>
<dbReference type="PANTHER" id="PTHR33877:SF2">
    <property type="entry name" value="OS07G0170200 PROTEIN"/>
    <property type="match status" value="1"/>
</dbReference>